<dbReference type="RefSeq" id="WP_167967972.1">
    <property type="nucleotide sequence ID" value="NZ_BHZG01000023.1"/>
</dbReference>
<dbReference type="Gene3D" id="3.40.50.2300">
    <property type="match status" value="2"/>
</dbReference>
<dbReference type="EMBL" id="JAAVJD010000012">
    <property type="protein sequence ID" value="NJQ04671.1"/>
    <property type="molecule type" value="Genomic_DNA"/>
</dbReference>
<keyword evidence="2" id="KW-1185">Reference proteome</keyword>
<dbReference type="PANTHER" id="PTHR47151:SF2">
    <property type="entry name" value="AMINO ACID BINDING PROTEIN"/>
    <property type="match status" value="1"/>
</dbReference>
<protein>
    <submittedName>
        <fullName evidence="1">ABC transporter substrate-binding protein</fullName>
    </submittedName>
</protein>
<reference evidence="1 2" key="1">
    <citation type="submission" date="2020-03" db="EMBL/GenBank/DDBJ databases">
        <title>Draft genome of Streptomyces sp. ventii, isolated from the Axial Seamount in the Pacific Ocean, and resequencing of the two type strains Streptomyces lonarensis strain NCL 716 and Streptomyces bohaiensis strain 11A07.</title>
        <authorList>
            <person name="Loughran R.M."/>
            <person name="Pfannmuller K.M."/>
            <person name="Wasson B.J."/>
            <person name="Deadmond M.C."/>
            <person name="Paddock B.E."/>
            <person name="Koyack M.J."/>
            <person name="Gallegos D.A."/>
            <person name="Mitchell E.A."/>
            <person name="Ushijima B."/>
            <person name="Saw J.H."/>
            <person name="Mcphail K.L."/>
            <person name="Videau P."/>
        </authorList>
    </citation>
    <scope>NUCLEOTIDE SEQUENCE [LARGE SCALE GENOMIC DNA]</scope>
    <source>
        <strain evidence="1 2">NCL716</strain>
    </source>
</reference>
<comment type="caution">
    <text evidence="1">The sequence shown here is derived from an EMBL/GenBank/DDBJ whole genome shotgun (WGS) entry which is preliminary data.</text>
</comment>
<sequence>MRIAVVGPFSGPRAAWGELLRNAAARSHDAPIVWEFHDDRGDASTARSVGVRVVRPPSPAAVIGHFNSLGAHYALPGYRQARLPALLPLSTRPGLLDGSDGWALRWCPDDDGQLAALRTAVLATGRTSLDVADDGSDYGRRLADSATALSSTGLTTVRTAARSAGDGALLICGTHAGAARTARQAVDAGRTGPLLFPDDCAIGEFAELLGESPGQALVARLTGSPASLVDNAFRALTAALTAQPEARERQLLTAVRAQAGFRFTTGGEPTGRGPDGGWEVVPVRTLAPATAGRQTPPDHGA</sequence>
<gene>
    <name evidence="1" type="ORF">HCN56_03500</name>
</gene>
<proteinExistence type="predicted"/>
<dbReference type="SUPFAM" id="SSF53822">
    <property type="entry name" value="Periplasmic binding protein-like I"/>
    <property type="match status" value="1"/>
</dbReference>
<dbReference type="Proteomes" id="UP000578686">
    <property type="component" value="Unassembled WGS sequence"/>
</dbReference>
<dbReference type="InterPro" id="IPR028082">
    <property type="entry name" value="Peripla_BP_I"/>
</dbReference>
<evidence type="ECO:0000313" key="2">
    <source>
        <dbReference type="Proteomes" id="UP000578686"/>
    </source>
</evidence>
<dbReference type="PANTHER" id="PTHR47151">
    <property type="entry name" value="LEU/ILE/VAL-BINDING ABC TRANSPORTER SUBUNIT"/>
    <property type="match status" value="1"/>
</dbReference>
<organism evidence="1 2">
    <name type="scientific">Streptomyces lonarensis</name>
    <dbReference type="NCBI Taxonomy" id="700599"/>
    <lineage>
        <taxon>Bacteria</taxon>
        <taxon>Bacillati</taxon>
        <taxon>Actinomycetota</taxon>
        <taxon>Actinomycetes</taxon>
        <taxon>Kitasatosporales</taxon>
        <taxon>Streptomycetaceae</taxon>
        <taxon>Streptomyces</taxon>
    </lineage>
</organism>
<name>A0A7X6CY05_9ACTN</name>
<evidence type="ECO:0000313" key="1">
    <source>
        <dbReference type="EMBL" id="NJQ04671.1"/>
    </source>
</evidence>
<dbReference type="AlphaFoldDB" id="A0A7X6CY05"/>
<accession>A0A7X6CY05</accession>